<accession>A0A8J3IUN1</accession>
<dbReference type="EMBL" id="BNJK01000004">
    <property type="protein sequence ID" value="GHP01202.1"/>
    <property type="molecule type" value="Genomic_DNA"/>
</dbReference>
<reference evidence="2" key="1">
    <citation type="submission" date="2020-10" db="EMBL/GenBank/DDBJ databases">
        <title>Taxonomic study of unclassified bacteria belonging to the class Ktedonobacteria.</title>
        <authorList>
            <person name="Yabe S."/>
            <person name="Wang C.M."/>
            <person name="Zheng Y."/>
            <person name="Sakai Y."/>
            <person name="Cavaletti L."/>
            <person name="Monciardini P."/>
            <person name="Donadio S."/>
        </authorList>
    </citation>
    <scope>NUCLEOTIDE SEQUENCE</scope>
    <source>
        <strain evidence="2">ID150040</strain>
    </source>
</reference>
<name>A0A8J3IUN1_9CHLR</name>
<gene>
    <name evidence="2" type="ORF">KSF_112490</name>
</gene>
<dbReference type="Pfam" id="PF01526">
    <property type="entry name" value="DDE_Tnp_Tn3"/>
    <property type="match status" value="1"/>
</dbReference>
<proteinExistence type="predicted"/>
<keyword evidence="3" id="KW-1185">Reference proteome</keyword>
<feature type="domain" description="Tn3 transposase DDE" evidence="1">
    <location>
        <begin position="7"/>
        <end position="119"/>
    </location>
</feature>
<protein>
    <recommendedName>
        <fullName evidence="1">Tn3 transposase DDE domain-containing protein</fullName>
    </recommendedName>
</protein>
<dbReference type="GO" id="GO:0004803">
    <property type="term" value="F:transposase activity"/>
    <property type="evidence" value="ECO:0007669"/>
    <property type="project" value="InterPro"/>
</dbReference>
<evidence type="ECO:0000313" key="3">
    <source>
        <dbReference type="Proteomes" id="UP000597444"/>
    </source>
</evidence>
<dbReference type="GO" id="GO:0006313">
    <property type="term" value="P:DNA transposition"/>
    <property type="evidence" value="ECO:0007669"/>
    <property type="project" value="InterPro"/>
</dbReference>
<organism evidence="2 3">
    <name type="scientific">Reticulibacter mediterranei</name>
    <dbReference type="NCBI Taxonomy" id="2778369"/>
    <lineage>
        <taxon>Bacteria</taxon>
        <taxon>Bacillati</taxon>
        <taxon>Chloroflexota</taxon>
        <taxon>Ktedonobacteria</taxon>
        <taxon>Ktedonobacterales</taxon>
        <taxon>Reticulibacteraceae</taxon>
        <taxon>Reticulibacter</taxon>
    </lineage>
</organism>
<evidence type="ECO:0000259" key="1">
    <source>
        <dbReference type="Pfam" id="PF01526"/>
    </source>
</evidence>
<evidence type="ECO:0000313" key="2">
    <source>
        <dbReference type="EMBL" id="GHP01202.1"/>
    </source>
</evidence>
<dbReference type="Proteomes" id="UP000597444">
    <property type="component" value="Unassembled WGS sequence"/>
</dbReference>
<dbReference type="RefSeq" id="WP_220211756.1">
    <property type="nucleotide sequence ID" value="NZ_BNJK01000004.1"/>
</dbReference>
<sequence>MATTGSQRLILVAGLMGMGMNYGLSKMADSCPYSYRQLSWSVDWHIREETLLTALATLDNFVLNLPFARMWGDGTSSSSDGMRIETVVKTPNAVRNARHFGFGKGVTFYSHTADSLHALWKAAGH</sequence>
<dbReference type="InterPro" id="IPR002513">
    <property type="entry name" value="Tn3_Tnp_DDE_dom"/>
</dbReference>
<comment type="caution">
    <text evidence="2">The sequence shown here is derived from an EMBL/GenBank/DDBJ whole genome shotgun (WGS) entry which is preliminary data.</text>
</comment>
<dbReference type="AlphaFoldDB" id="A0A8J3IUN1"/>